<keyword evidence="3" id="KW-0238">DNA-binding</keyword>
<name>A0AAV8F3V3_9POAL</name>
<organism evidence="3 4">
    <name type="scientific">Rhynchospora pubera</name>
    <dbReference type="NCBI Taxonomy" id="906938"/>
    <lineage>
        <taxon>Eukaryota</taxon>
        <taxon>Viridiplantae</taxon>
        <taxon>Streptophyta</taxon>
        <taxon>Embryophyta</taxon>
        <taxon>Tracheophyta</taxon>
        <taxon>Spermatophyta</taxon>
        <taxon>Magnoliopsida</taxon>
        <taxon>Liliopsida</taxon>
        <taxon>Poales</taxon>
        <taxon>Cyperaceae</taxon>
        <taxon>Cyperoideae</taxon>
        <taxon>Rhynchosporeae</taxon>
        <taxon>Rhynchospora</taxon>
    </lineage>
</organism>
<evidence type="ECO:0000313" key="4">
    <source>
        <dbReference type="Proteomes" id="UP001140206"/>
    </source>
</evidence>
<comment type="caution">
    <text evidence="3">The sequence shown here is derived from an EMBL/GenBank/DDBJ whole genome shotgun (WGS) entry which is preliminary data.</text>
</comment>
<evidence type="ECO:0000256" key="1">
    <source>
        <dbReference type="SAM" id="MobiDB-lite"/>
    </source>
</evidence>
<evidence type="ECO:0000313" key="3">
    <source>
        <dbReference type="EMBL" id="KAJ4786279.1"/>
    </source>
</evidence>
<sequence>MNRRKPKETPISRQTLNRRFAESTDYLQNQGVTTKPSQYFFSDIGPHLIHPSLRKFGELLLFPPKFWCSRQISKKNILYKSKGQTFGVLLHWSNRKKKVVAGFQFVHKRFFMGKRKNSEVKLVTWNQTMDDALLDALEYQSNSGNRINGTFTSKAYDNILKELSGKFKDVAFDKEKIKNRVKYLKRNFGSCYDLFKGLSGFSWNPVSNMWGAEPGVWKDLFKSRPEAEVWMTKPVRNYKKLEALFGDDRATEEDAETATEIRERNARLNDVESGVQVDETIEEVDFLVSQNQATLGGYDIDPESPLLNKSSGEENTSKQKQKIKRSKYVEAVNLNESFKTFANAIKESTTEMMKTPQRLPIPESEIWTYLEELQLEDEMVEDAAYLYLTKEPDRLAAFLGCPSHRRKTILLKMLHDAAVI</sequence>
<dbReference type="PANTHER" id="PTHR46929">
    <property type="entry name" value="EXPRESSED PROTEIN"/>
    <property type="match status" value="1"/>
</dbReference>
<dbReference type="InterPro" id="IPR024752">
    <property type="entry name" value="Myb/SANT-like_dom"/>
</dbReference>
<reference evidence="3" key="1">
    <citation type="submission" date="2022-08" db="EMBL/GenBank/DDBJ databases">
        <authorList>
            <person name="Marques A."/>
        </authorList>
    </citation>
    <scope>NUCLEOTIDE SEQUENCE</scope>
    <source>
        <strain evidence="3">RhyPub2mFocal</strain>
        <tissue evidence="3">Leaves</tissue>
    </source>
</reference>
<feature type="region of interest" description="Disordered" evidence="1">
    <location>
        <begin position="297"/>
        <end position="322"/>
    </location>
</feature>
<dbReference type="PANTHER" id="PTHR46929:SF13">
    <property type="entry name" value="MYB_SANT-LIKE DNA-BINDING DOMAIN PROTEIN"/>
    <property type="match status" value="1"/>
</dbReference>
<dbReference type="GO" id="GO:0003677">
    <property type="term" value="F:DNA binding"/>
    <property type="evidence" value="ECO:0007669"/>
    <property type="project" value="UniProtKB-KW"/>
</dbReference>
<dbReference type="AlphaFoldDB" id="A0AAV8F3V3"/>
<proteinExistence type="predicted"/>
<gene>
    <name evidence="3" type="ORF">LUZ62_037525</name>
</gene>
<keyword evidence="4" id="KW-1185">Reference proteome</keyword>
<evidence type="ECO:0000259" key="2">
    <source>
        <dbReference type="Pfam" id="PF12776"/>
    </source>
</evidence>
<accession>A0AAV8F3V3</accession>
<feature type="domain" description="Myb/SANT-like" evidence="2">
    <location>
        <begin position="124"/>
        <end position="219"/>
    </location>
</feature>
<protein>
    <submittedName>
        <fullName evidence="3">Myb/SANT-like DNA-binding domain protein</fullName>
    </submittedName>
</protein>
<dbReference type="Pfam" id="PF12776">
    <property type="entry name" value="Myb_DNA-bind_3"/>
    <property type="match status" value="1"/>
</dbReference>
<dbReference type="Proteomes" id="UP001140206">
    <property type="component" value="Chromosome 2"/>
</dbReference>
<dbReference type="EMBL" id="JAMFTS010000002">
    <property type="protein sequence ID" value="KAJ4786279.1"/>
    <property type="molecule type" value="Genomic_DNA"/>
</dbReference>